<evidence type="ECO:0008006" key="3">
    <source>
        <dbReference type="Google" id="ProtNLM"/>
    </source>
</evidence>
<keyword evidence="2" id="KW-1185">Reference proteome</keyword>
<evidence type="ECO:0000313" key="2">
    <source>
        <dbReference type="Proteomes" id="UP001501035"/>
    </source>
</evidence>
<dbReference type="EMBL" id="BAAAVS010000002">
    <property type="protein sequence ID" value="GAA3025468.1"/>
    <property type="molecule type" value="Genomic_DNA"/>
</dbReference>
<proteinExistence type="predicted"/>
<evidence type="ECO:0000313" key="1">
    <source>
        <dbReference type="EMBL" id="GAA3025468.1"/>
    </source>
</evidence>
<sequence>MIPIVTSGDGRPADESRCAATAPSGWKCSAGAIVDNIIGASVCPNSCAITGPMRVSASARRATDIGAAPYQKHCKDE</sequence>
<reference evidence="1 2" key="1">
    <citation type="journal article" date="2019" name="Int. J. Syst. Evol. Microbiol.">
        <title>The Global Catalogue of Microorganisms (GCM) 10K type strain sequencing project: providing services to taxonomists for standard genome sequencing and annotation.</title>
        <authorList>
            <consortium name="The Broad Institute Genomics Platform"/>
            <consortium name="The Broad Institute Genome Sequencing Center for Infectious Disease"/>
            <person name="Wu L."/>
            <person name="Ma J."/>
        </authorList>
    </citation>
    <scope>NUCLEOTIDE SEQUENCE [LARGE SCALE GENOMIC DNA]</scope>
    <source>
        <strain evidence="1 2">JCM 14234</strain>
    </source>
</reference>
<organism evidence="1 2">
    <name type="scientific">Gordonia defluvii</name>
    <dbReference type="NCBI Taxonomy" id="283718"/>
    <lineage>
        <taxon>Bacteria</taxon>
        <taxon>Bacillati</taxon>
        <taxon>Actinomycetota</taxon>
        <taxon>Actinomycetes</taxon>
        <taxon>Mycobacteriales</taxon>
        <taxon>Gordoniaceae</taxon>
        <taxon>Gordonia</taxon>
    </lineage>
</organism>
<protein>
    <recommendedName>
        <fullName evidence="3">ShKT domain-containing protein</fullName>
    </recommendedName>
</protein>
<accession>A0ABN3YCP8</accession>
<gene>
    <name evidence="1" type="ORF">GCM10010528_04220</name>
</gene>
<comment type="caution">
    <text evidence="1">The sequence shown here is derived from an EMBL/GenBank/DDBJ whole genome shotgun (WGS) entry which is preliminary data.</text>
</comment>
<name>A0ABN3YCP8_9ACTN</name>
<dbReference type="Proteomes" id="UP001501035">
    <property type="component" value="Unassembled WGS sequence"/>
</dbReference>